<evidence type="ECO:0000256" key="3">
    <source>
        <dbReference type="ARBA" id="ARBA00023027"/>
    </source>
</evidence>
<dbReference type="SUPFAM" id="SSF51735">
    <property type="entry name" value="NAD(P)-binding Rossmann-fold domains"/>
    <property type="match status" value="1"/>
</dbReference>
<evidence type="ECO:0000256" key="2">
    <source>
        <dbReference type="ARBA" id="ARBA00023002"/>
    </source>
</evidence>
<dbReference type="PANTHER" id="PTHR47242">
    <property type="entry name" value="TRAF-LIKE FAMILY PROTEIN"/>
    <property type="match status" value="1"/>
</dbReference>
<protein>
    <recommendedName>
        <fullName evidence="4">Formate dehydrogenase, mitochondrial</fullName>
        <shortName evidence="4">FDH</shortName>
        <ecNumber evidence="4">1.17.1.9</ecNumber>
    </recommendedName>
    <alternativeName>
        <fullName evidence="4">NAD-dependent formate dehydrogenase</fullName>
    </alternativeName>
</protein>
<organism evidence="6 7">
    <name type="scientific">Rhododendron griersonianum</name>
    <dbReference type="NCBI Taxonomy" id="479676"/>
    <lineage>
        <taxon>Eukaryota</taxon>
        <taxon>Viridiplantae</taxon>
        <taxon>Streptophyta</taxon>
        <taxon>Embryophyta</taxon>
        <taxon>Tracheophyta</taxon>
        <taxon>Spermatophyta</taxon>
        <taxon>Magnoliopsida</taxon>
        <taxon>eudicotyledons</taxon>
        <taxon>Gunneridae</taxon>
        <taxon>Pentapetalae</taxon>
        <taxon>asterids</taxon>
        <taxon>Ericales</taxon>
        <taxon>Ericaceae</taxon>
        <taxon>Ericoideae</taxon>
        <taxon>Rhodoreae</taxon>
        <taxon>Rhododendron</taxon>
    </lineage>
</organism>
<feature type="domain" description="MATH" evidence="5">
    <location>
        <begin position="314"/>
        <end position="452"/>
    </location>
</feature>
<dbReference type="Proteomes" id="UP000823749">
    <property type="component" value="Chromosome 13"/>
</dbReference>
<dbReference type="PROSITE" id="PS50144">
    <property type="entry name" value="MATH"/>
    <property type="match status" value="3"/>
</dbReference>
<evidence type="ECO:0000313" key="6">
    <source>
        <dbReference type="EMBL" id="KAG5514403.1"/>
    </source>
</evidence>
<keyword evidence="4" id="KW-0496">Mitochondrion</keyword>
<sequence length="907" mass="101916">MSSRSTPRPFGVCGEIKVDELTDFSRLSRWSFEKNSSPELRSPPFKFAGPLDCRLVLHSRGSNYSSLYLEVLYTNIVKKGSYLAFFSFTLENSDHSKSHSRDCISRFTAKKPSQGICKFARPFALTNPDFGFIFDNSVKIIVDLRVLSEAWSITGDNSSKKCSWTLENISLFTDMLSSYQLISPAFETGDCIFRIIVRRTKDDSGDYLGLFLDSTETDISNKDLYTTCWVMFKLCIVNQESASENVYFDFYGRFGGVNKFGDYTKMGQSKHLDWPKFIGSGFLVDDSAEFVLLIKVIEERFSQSLPFHSRTEYSDERLWEIKKFATFKDTLKKRKVLGLSVESMRFEVAKQAFRLVIYPRGKSSQSSQQLSFFLEVGENFNISFDQSCFVSYELSVIHPKTMDKSIRKCAVGHYSTRCRDELGWTDFVSLGNLFDPSSGYTSGDTITLSAKVLLLKETFLEGNAEVEKVGFPVDMDGESFYWELENFIYFCDSSDGISKVIRSPDFIFGRQKLRMGVLCALDGTIVAYLLRDLPVVENLGDGVPLEFECKLALAAPGSKKIVGVFYKAGDYAEMNPNFVDCVERGLGLRDWLESQGHQYIVTDDKEGPDCELEKHIPDLHVLITTPFHPAYVTAERIKRAKNLRLLLTAGSGTDHIDLNAAAAAGLTVAEVTGSNVVSVAEDEVMRILILVRNFSPGYHQVTRGEWNVAAIAYNAYDLEAKTLGTVGVGRTGGLLLQRLKPFNCNLLYHDRLKMDPELENETGAKFEEDLDAMLPKCDIIVINTPLTENTKGMFDKERIAKCKKGVLIVNNASGAIMDTQAVVDGCSSGQIGGYSGDVWYPQPAPKDHPWRYMPNHTMTTHISGATIDAQLRYAAGTKDMLDRYFKGEEFPPQNYIVKEGELASQYR</sequence>
<dbReference type="InterPro" id="IPR036291">
    <property type="entry name" value="NAD(P)-bd_dom_sf"/>
</dbReference>
<dbReference type="Pfam" id="PF02826">
    <property type="entry name" value="2-Hacid_dh_C"/>
    <property type="match status" value="1"/>
</dbReference>
<evidence type="ECO:0000256" key="4">
    <source>
        <dbReference type="HAMAP-Rule" id="MF_03210"/>
    </source>
</evidence>
<dbReference type="Pfam" id="PF00389">
    <property type="entry name" value="2-Hacid_dh"/>
    <property type="match status" value="1"/>
</dbReference>
<dbReference type="InterPro" id="IPR002083">
    <property type="entry name" value="MATH/TRAF_dom"/>
</dbReference>
<dbReference type="InterPro" id="IPR006139">
    <property type="entry name" value="D-isomer_2_OHA_DH_cat_dom"/>
</dbReference>
<dbReference type="HAMAP" id="MF_03210">
    <property type="entry name" value="Formate_dehydrogenase"/>
    <property type="match status" value="1"/>
</dbReference>
<comment type="subcellular location">
    <subcellularLocation>
        <location evidence="4">Mitochondrion</location>
    </subcellularLocation>
</comment>
<dbReference type="CDD" id="cd05302">
    <property type="entry name" value="FDH"/>
    <property type="match status" value="1"/>
</dbReference>
<name>A0AAV6HK55_9ERIC</name>
<comment type="caution">
    <text evidence="6">The sequence shown here is derived from an EMBL/GenBank/DDBJ whole genome shotgun (WGS) entry which is preliminary data.</text>
</comment>
<comment type="similarity">
    <text evidence="4">Belongs to the D-isomer specific 2-hydroxyacid dehydrogenase family. FDH subfamily.</text>
</comment>
<proteinExistence type="inferred from homology"/>
<dbReference type="InterPro" id="IPR006140">
    <property type="entry name" value="D-isomer_DH_NAD-bd"/>
</dbReference>
<feature type="binding site" evidence="4">
    <location>
        <position position="837"/>
    </location>
    <ligand>
        <name>NAD(+)</name>
        <dbReference type="ChEBI" id="CHEBI:57540"/>
    </ligand>
</feature>
<dbReference type="FunFam" id="3.40.50.720:FF:000057">
    <property type="entry name" value="Formate dehydrogenase"/>
    <property type="match status" value="1"/>
</dbReference>
<dbReference type="GO" id="GO:0016616">
    <property type="term" value="F:oxidoreductase activity, acting on the CH-OH group of donors, NAD or NADP as acceptor"/>
    <property type="evidence" value="ECO:0007669"/>
    <property type="project" value="InterPro"/>
</dbReference>
<accession>A0AAV6HK55</accession>
<evidence type="ECO:0000313" key="7">
    <source>
        <dbReference type="Proteomes" id="UP000823749"/>
    </source>
</evidence>
<dbReference type="NCBIfam" id="NF005750">
    <property type="entry name" value="PRK07574.1"/>
    <property type="match status" value="1"/>
</dbReference>
<feature type="site" description="Important for catalytic activity" evidence="4">
    <location>
        <position position="861"/>
    </location>
</feature>
<comment type="caution">
    <text evidence="4">Lacks conserved residue(s) required for the propagation of feature annotation.</text>
</comment>
<dbReference type="Gene3D" id="3.40.50.720">
    <property type="entry name" value="NAD(P)-binding Rossmann-like Domain"/>
    <property type="match status" value="2"/>
</dbReference>
<feature type="binding site" evidence="4">
    <location>
        <begin position="861"/>
        <end position="864"/>
    </location>
    <ligand>
        <name>NAD(+)</name>
        <dbReference type="ChEBI" id="CHEBI:57540"/>
    </ligand>
</feature>
<keyword evidence="2 4" id="KW-0560">Oxidoreductase</keyword>
<dbReference type="SUPFAM" id="SSF49599">
    <property type="entry name" value="TRAF domain-like"/>
    <property type="match status" value="3"/>
</dbReference>
<dbReference type="Pfam" id="PF22486">
    <property type="entry name" value="MATH_2"/>
    <property type="match status" value="2"/>
</dbReference>
<dbReference type="GO" id="GO:0008863">
    <property type="term" value="F:formate dehydrogenase (NAD+) activity"/>
    <property type="evidence" value="ECO:0007669"/>
    <property type="project" value="UniProtKB-UniRule"/>
</dbReference>
<evidence type="ECO:0000256" key="1">
    <source>
        <dbReference type="ARBA" id="ARBA00000455"/>
    </source>
</evidence>
<dbReference type="GO" id="GO:0051287">
    <property type="term" value="F:NAD binding"/>
    <property type="evidence" value="ECO:0007669"/>
    <property type="project" value="InterPro"/>
</dbReference>
<dbReference type="PANTHER" id="PTHR47242:SF1">
    <property type="entry name" value="TRAF-LIKE FAMILY PROTEIN"/>
    <property type="match status" value="1"/>
</dbReference>
<evidence type="ECO:0000259" key="5">
    <source>
        <dbReference type="PROSITE" id="PS50144"/>
    </source>
</evidence>
<comment type="function">
    <text evidence="4">Catalyzes the NAD(+)-dependent oxidation of formate to carbon dioxide. Involved in the cell stress response.</text>
</comment>
<dbReference type="CDD" id="cd00121">
    <property type="entry name" value="MATH"/>
    <property type="match status" value="2"/>
</dbReference>
<feature type="domain" description="MATH" evidence="5">
    <location>
        <begin position="159"/>
        <end position="294"/>
    </location>
</feature>
<dbReference type="AlphaFoldDB" id="A0AAV6HK55"/>
<reference evidence="6 7" key="1">
    <citation type="submission" date="2020-08" db="EMBL/GenBank/DDBJ databases">
        <title>Plant Genome Project.</title>
        <authorList>
            <person name="Zhang R.-G."/>
        </authorList>
    </citation>
    <scope>NUCLEOTIDE SEQUENCE [LARGE SCALE GENOMIC DNA]</scope>
    <source>
        <strain evidence="6">WSP0</strain>
        <tissue evidence="6">Leaf</tissue>
    </source>
</reference>
<dbReference type="SMART" id="SM00061">
    <property type="entry name" value="MATH"/>
    <property type="match status" value="2"/>
</dbReference>
<dbReference type="EMBL" id="JACTNZ010000013">
    <property type="protein sequence ID" value="KAG5514403.1"/>
    <property type="molecule type" value="Genomic_DNA"/>
</dbReference>
<keyword evidence="3 4" id="KW-0520">NAD</keyword>
<dbReference type="InterPro" id="IPR029753">
    <property type="entry name" value="D-isomer_DH_CS"/>
</dbReference>
<feature type="binding site" evidence="4">
    <location>
        <position position="811"/>
    </location>
    <ligand>
        <name>NAD(+)</name>
        <dbReference type="ChEBI" id="CHEBI:57540"/>
    </ligand>
</feature>
<dbReference type="InterPro" id="IPR008974">
    <property type="entry name" value="TRAF-like"/>
</dbReference>
<dbReference type="GO" id="GO:0042183">
    <property type="term" value="P:formate catabolic process"/>
    <property type="evidence" value="ECO:0007669"/>
    <property type="project" value="UniProtKB-UniRule"/>
</dbReference>
<feature type="binding site" evidence="4">
    <location>
        <begin position="785"/>
        <end position="789"/>
    </location>
    <ligand>
        <name>NAD(+)</name>
        <dbReference type="ChEBI" id="CHEBI:57540"/>
    </ligand>
</feature>
<dbReference type="Gene3D" id="2.60.210.10">
    <property type="entry name" value="Apoptosis, Tumor Necrosis Factor Receptor Associated Protein 2, Chain A"/>
    <property type="match status" value="3"/>
</dbReference>
<feature type="domain" description="MATH" evidence="5">
    <location>
        <begin position="25"/>
        <end position="144"/>
    </location>
</feature>
<feature type="binding site" evidence="4">
    <location>
        <position position="675"/>
    </location>
    <ligand>
        <name>substrate</name>
    </ligand>
</feature>
<gene>
    <name evidence="6" type="ORF">RHGRI_035728</name>
</gene>
<dbReference type="GO" id="GO:0005739">
    <property type="term" value="C:mitochondrion"/>
    <property type="evidence" value="ECO:0007669"/>
    <property type="project" value="UniProtKB-SubCell"/>
</dbReference>
<dbReference type="InterPro" id="IPR033689">
    <property type="entry name" value="FDH_NAD-dep"/>
</dbReference>
<comment type="catalytic activity">
    <reaction evidence="1 4">
        <text>formate + NAD(+) = CO2 + NADH</text>
        <dbReference type="Rhea" id="RHEA:15985"/>
        <dbReference type="ChEBI" id="CHEBI:15740"/>
        <dbReference type="ChEBI" id="CHEBI:16526"/>
        <dbReference type="ChEBI" id="CHEBI:57540"/>
        <dbReference type="ChEBI" id="CHEBI:57945"/>
        <dbReference type="EC" id="1.17.1.9"/>
    </reaction>
</comment>
<feature type="binding site" evidence="4">
    <location>
        <position position="750"/>
    </location>
    <ligand>
        <name>NAD(+)</name>
        <dbReference type="ChEBI" id="CHEBI:57540"/>
    </ligand>
</feature>
<keyword evidence="7" id="KW-1185">Reference proteome</keyword>
<dbReference type="SUPFAM" id="SSF52283">
    <property type="entry name" value="Formate/glycerate dehydrogenase catalytic domain-like"/>
    <property type="match status" value="1"/>
</dbReference>
<dbReference type="EC" id="1.17.1.9" evidence="4"/>
<dbReference type="PROSITE" id="PS00670">
    <property type="entry name" value="D_2_HYDROXYACID_DH_2"/>
    <property type="match status" value="1"/>
</dbReference>
<comment type="subunit">
    <text evidence="4">Homodimer.</text>
</comment>